<reference evidence="2" key="1">
    <citation type="submission" date="2016-10" db="EMBL/GenBank/DDBJ databases">
        <authorList>
            <person name="Varghese N."/>
            <person name="Submissions S."/>
        </authorList>
    </citation>
    <scope>NUCLEOTIDE SEQUENCE [LARGE SCALE GENOMIC DNA]</scope>
    <source>
        <strain evidence="2">CGMCC 1.3704</strain>
    </source>
</reference>
<evidence type="ECO:0000313" key="2">
    <source>
        <dbReference type="Proteomes" id="UP000183557"/>
    </source>
</evidence>
<evidence type="ECO:0000313" key="1">
    <source>
        <dbReference type="EMBL" id="SFJ44551.1"/>
    </source>
</evidence>
<sequence>MHILKAKYERGYIKEVLYSVSTLDEIGIETTGIESVLYVGVRFGTT</sequence>
<accession>A0A1I3RGS3</accession>
<dbReference type="EMBL" id="FOSB01000002">
    <property type="protein sequence ID" value="SFJ44551.1"/>
    <property type="molecule type" value="Genomic_DNA"/>
</dbReference>
<dbReference type="AlphaFoldDB" id="A0A1I3RGS3"/>
<organism evidence="1 2">
    <name type="scientific">Halobacillus dabanensis</name>
    <dbReference type="NCBI Taxonomy" id="240302"/>
    <lineage>
        <taxon>Bacteria</taxon>
        <taxon>Bacillati</taxon>
        <taxon>Bacillota</taxon>
        <taxon>Bacilli</taxon>
        <taxon>Bacillales</taxon>
        <taxon>Bacillaceae</taxon>
        <taxon>Halobacillus</taxon>
    </lineage>
</organism>
<gene>
    <name evidence="1" type="ORF">SAMN04487936_102202</name>
</gene>
<protein>
    <submittedName>
        <fullName evidence="1">Uncharacterized protein</fullName>
    </submittedName>
</protein>
<proteinExistence type="predicted"/>
<name>A0A1I3RGS3_HALDA</name>
<dbReference type="Proteomes" id="UP000183557">
    <property type="component" value="Unassembled WGS sequence"/>
</dbReference>
<keyword evidence="2" id="KW-1185">Reference proteome</keyword>